<gene>
    <name evidence="1" type="ORF">METZ01_LOCUS34588</name>
</gene>
<dbReference type="AlphaFoldDB" id="A0A381QRZ0"/>
<accession>A0A381QRZ0</accession>
<dbReference type="EMBL" id="UINC01001480">
    <property type="protein sequence ID" value="SUZ81734.1"/>
    <property type="molecule type" value="Genomic_DNA"/>
</dbReference>
<protein>
    <submittedName>
        <fullName evidence="1">Uncharacterized protein</fullName>
    </submittedName>
</protein>
<evidence type="ECO:0000313" key="1">
    <source>
        <dbReference type="EMBL" id="SUZ81734.1"/>
    </source>
</evidence>
<sequence>VAHRQAADDLVGAARQPVQHVGRPVGPSGLAEHLAVEHHHRVGGKAGLVDVDDGSELGHGEPLHEGGGILARLRRLIDVGPADLRAEAVRPEQVEATG</sequence>
<organism evidence="1">
    <name type="scientific">marine metagenome</name>
    <dbReference type="NCBI Taxonomy" id="408172"/>
    <lineage>
        <taxon>unclassified sequences</taxon>
        <taxon>metagenomes</taxon>
        <taxon>ecological metagenomes</taxon>
    </lineage>
</organism>
<proteinExistence type="predicted"/>
<feature type="non-terminal residue" evidence="1">
    <location>
        <position position="1"/>
    </location>
</feature>
<name>A0A381QRZ0_9ZZZZ</name>
<reference evidence="1" key="1">
    <citation type="submission" date="2018-05" db="EMBL/GenBank/DDBJ databases">
        <authorList>
            <person name="Lanie J.A."/>
            <person name="Ng W.-L."/>
            <person name="Kazmierczak K.M."/>
            <person name="Andrzejewski T.M."/>
            <person name="Davidsen T.M."/>
            <person name="Wayne K.J."/>
            <person name="Tettelin H."/>
            <person name="Glass J.I."/>
            <person name="Rusch D."/>
            <person name="Podicherti R."/>
            <person name="Tsui H.-C.T."/>
            <person name="Winkler M.E."/>
        </authorList>
    </citation>
    <scope>NUCLEOTIDE SEQUENCE</scope>
</reference>